<dbReference type="AlphaFoldDB" id="A0A8D8YCE5"/>
<sequence>MNIKYIYLFMYRKAAILMLMHGSSVVRASVWQSRVQGTPVRNPSRTEYVIWVFPRNNATWCFLDWILDDPVKISCACGGLKTRVLELKNVVFDYIYMRVPCV</sequence>
<organism evidence="1">
    <name type="scientific">Cacopsylla melanoneura</name>
    <dbReference type="NCBI Taxonomy" id="428564"/>
    <lineage>
        <taxon>Eukaryota</taxon>
        <taxon>Metazoa</taxon>
        <taxon>Ecdysozoa</taxon>
        <taxon>Arthropoda</taxon>
        <taxon>Hexapoda</taxon>
        <taxon>Insecta</taxon>
        <taxon>Pterygota</taxon>
        <taxon>Neoptera</taxon>
        <taxon>Paraneoptera</taxon>
        <taxon>Hemiptera</taxon>
        <taxon>Sternorrhyncha</taxon>
        <taxon>Psylloidea</taxon>
        <taxon>Psyllidae</taxon>
        <taxon>Psyllinae</taxon>
        <taxon>Cacopsylla</taxon>
    </lineage>
</organism>
<reference evidence="1" key="1">
    <citation type="submission" date="2021-05" db="EMBL/GenBank/DDBJ databases">
        <authorList>
            <person name="Alioto T."/>
            <person name="Alioto T."/>
            <person name="Gomez Garrido J."/>
        </authorList>
    </citation>
    <scope>NUCLEOTIDE SEQUENCE</scope>
</reference>
<name>A0A8D8YCE5_9HEMI</name>
<accession>A0A8D8YCE5</accession>
<protein>
    <submittedName>
        <fullName evidence="1">Uncharacterized protein</fullName>
    </submittedName>
</protein>
<evidence type="ECO:0000313" key="1">
    <source>
        <dbReference type="EMBL" id="CAG6726188.1"/>
    </source>
</evidence>
<dbReference type="EMBL" id="HBUF01371108">
    <property type="protein sequence ID" value="CAG6726188.1"/>
    <property type="molecule type" value="Transcribed_RNA"/>
</dbReference>
<proteinExistence type="predicted"/>